<gene>
    <name evidence="1" type="ORF">SDC9_84838</name>
</gene>
<name>A0A644ZBV4_9ZZZZ</name>
<evidence type="ECO:0000313" key="1">
    <source>
        <dbReference type="EMBL" id="MPM38209.1"/>
    </source>
</evidence>
<protein>
    <submittedName>
        <fullName evidence="1">Uncharacterized protein</fullName>
    </submittedName>
</protein>
<reference evidence="1" key="1">
    <citation type="submission" date="2019-08" db="EMBL/GenBank/DDBJ databases">
        <authorList>
            <person name="Kucharzyk K."/>
            <person name="Murdoch R.W."/>
            <person name="Higgins S."/>
            <person name="Loffler F."/>
        </authorList>
    </citation>
    <scope>NUCLEOTIDE SEQUENCE</scope>
</reference>
<sequence length="309" mass="34988">MGGFTELHRILILVLLLSYRTLQFVHPLFGRLLLQVQLVHCNLLVTDCLLIAFHFQSKAAILFPEVGDAVTVCLYLEPKLCHLTIEPMLFSDRALFGYQLIDERRLHLLVGGKEGSHTLKRGYKSLLELNLSGEQVLKRELAVFQFLQESQLLPYGRLQVVQASLQRETGFLLMLKVVTALFQLLLKLNHDDVCQLLDAFSELVTTLFTGKVFSLQGENLLILAGDQAPHFFHRLLVGLHFCFQGFNRLIDVGSLIQLLVNFSSVSFDMLQQHLCPLCRLVLLQKKIPEALGEQIQLVSLAFGRLIQAL</sequence>
<accession>A0A644ZBV4</accession>
<proteinExistence type="predicted"/>
<dbReference type="AlphaFoldDB" id="A0A644ZBV4"/>
<organism evidence="1">
    <name type="scientific">bioreactor metagenome</name>
    <dbReference type="NCBI Taxonomy" id="1076179"/>
    <lineage>
        <taxon>unclassified sequences</taxon>
        <taxon>metagenomes</taxon>
        <taxon>ecological metagenomes</taxon>
    </lineage>
</organism>
<dbReference type="EMBL" id="VSSQ01008208">
    <property type="protein sequence ID" value="MPM38209.1"/>
    <property type="molecule type" value="Genomic_DNA"/>
</dbReference>
<comment type="caution">
    <text evidence="1">The sequence shown here is derived from an EMBL/GenBank/DDBJ whole genome shotgun (WGS) entry which is preliminary data.</text>
</comment>